<accession>A0ABR2ZVY2</accession>
<feature type="compositionally biased region" description="Basic and acidic residues" evidence="1">
    <location>
        <begin position="137"/>
        <end position="147"/>
    </location>
</feature>
<organism evidence="2 3">
    <name type="scientific">Marasmius tenuissimus</name>
    <dbReference type="NCBI Taxonomy" id="585030"/>
    <lineage>
        <taxon>Eukaryota</taxon>
        <taxon>Fungi</taxon>
        <taxon>Dikarya</taxon>
        <taxon>Basidiomycota</taxon>
        <taxon>Agaricomycotina</taxon>
        <taxon>Agaricomycetes</taxon>
        <taxon>Agaricomycetidae</taxon>
        <taxon>Agaricales</taxon>
        <taxon>Marasmiineae</taxon>
        <taxon>Marasmiaceae</taxon>
        <taxon>Marasmius</taxon>
    </lineage>
</organism>
<comment type="caution">
    <text evidence="2">The sequence shown here is derived from an EMBL/GenBank/DDBJ whole genome shotgun (WGS) entry which is preliminary data.</text>
</comment>
<name>A0ABR2ZVY2_9AGAR</name>
<evidence type="ECO:0000313" key="3">
    <source>
        <dbReference type="Proteomes" id="UP001437256"/>
    </source>
</evidence>
<proteinExistence type="predicted"/>
<feature type="region of interest" description="Disordered" evidence="1">
    <location>
        <begin position="106"/>
        <end position="147"/>
    </location>
</feature>
<keyword evidence="3" id="KW-1185">Reference proteome</keyword>
<dbReference type="Proteomes" id="UP001437256">
    <property type="component" value="Unassembled WGS sequence"/>
</dbReference>
<gene>
    <name evidence="2" type="ORF">AAF712_008616</name>
</gene>
<evidence type="ECO:0000256" key="1">
    <source>
        <dbReference type="SAM" id="MobiDB-lite"/>
    </source>
</evidence>
<reference evidence="2 3" key="1">
    <citation type="submission" date="2024-05" db="EMBL/GenBank/DDBJ databases">
        <title>A draft genome resource for the thread blight pathogen Marasmius tenuissimus strain MS-2.</title>
        <authorList>
            <person name="Yulfo-Soto G.E."/>
            <person name="Baruah I.K."/>
            <person name="Amoako-Attah I."/>
            <person name="Bukari Y."/>
            <person name="Meinhardt L.W."/>
            <person name="Bailey B.A."/>
            <person name="Cohen S.P."/>
        </authorList>
    </citation>
    <scope>NUCLEOTIDE SEQUENCE [LARGE SCALE GENOMIC DNA]</scope>
    <source>
        <strain evidence="2 3">MS-2</strain>
    </source>
</reference>
<evidence type="ECO:0000313" key="2">
    <source>
        <dbReference type="EMBL" id="KAL0064452.1"/>
    </source>
</evidence>
<sequence>MLLGEYAQYLDHPSVRDAPDYDNWDCREPHMNNDPLCEADHDAPLADVEEILSLEGLVERKEGDGKDLEPPQPDVPTAQLLEEADEGQPTEELALRATVTVGSVPSSVGDLRAAKRRRSSAASLPDTKKVRLAGNKENPDVDHPEDQKQKLVEVMMKAQKCGLTDIDALIKGLTPEEWALLIPELAKYDQSVRRAEDDSPRPDVKVMIPATTATSTTEMVEVVKTWYQVCSSMGLTMQEAVQDVRLLAPKLIVDCSQRKFHPRDVVPWLRKHGVSVPDSF</sequence>
<dbReference type="EMBL" id="JBBXMP010000062">
    <property type="protein sequence ID" value="KAL0064452.1"/>
    <property type="molecule type" value="Genomic_DNA"/>
</dbReference>
<protein>
    <submittedName>
        <fullName evidence="2">Uncharacterized protein</fullName>
    </submittedName>
</protein>